<feature type="region of interest" description="Disordered" evidence="1">
    <location>
        <begin position="1"/>
        <end position="34"/>
    </location>
</feature>
<proteinExistence type="predicted"/>
<comment type="caution">
    <text evidence="2">The sequence shown here is derived from an EMBL/GenBank/DDBJ whole genome shotgun (WGS) entry which is preliminary data.</text>
</comment>
<sequence length="291" mass="32055">MRRTGGFSGKPLATSAHVSGSLTRRQIEVAPAKRRSNVQYSPLDTFRVGQAAGPSDSASKVSIHPNRSRPSGTATRSIAAIQQELASFIVWVSSELGQIGGILKQSEDGMRSSGGLWSALSEGAIFTDNLIPDLPSGRLACWECSTALPRRWAVAHFWWPTRRALWVLVGVPSDRPFKQQDGAIVIGQCLNGTSYIAILVDILIPVEGRRPIPNTILSTRRIVWRESMVLVKYQYQAGISWYTRPEWKSLDYSPSSNRAPYDAIKVLRLPGALLPKPTPAHFVPKELKQVT</sequence>
<evidence type="ECO:0000313" key="2">
    <source>
        <dbReference type="EMBL" id="KAI9632872.1"/>
    </source>
</evidence>
<dbReference type="EMBL" id="JAKWFO010000014">
    <property type="protein sequence ID" value="KAI9632872.1"/>
    <property type="molecule type" value="Genomic_DNA"/>
</dbReference>
<feature type="region of interest" description="Disordered" evidence="1">
    <location>
        <begin position="47"/>
        <end position="75"/>
    </location>
</feature>
<evidence type="ECO:0000256" key="1">
    <source>
        <dbReference type="SAM" id="MobiDB-lite"/>
    </source>
</evidence>
<keyword evidence="3" id="KW-1185">Reference proteome</keyword>
<gene>
    <name evidence="2" type="ORF">MKK02DRAFT_30600</name>
</gene>
<evidence type="ECO:0000313" key="3">
    <source>
        <dbReference type="Proteomes" id="UP001164286"/>
    </source>
</evidence>
<accession>A0AA38H2U3</accession>
<protein>
    <submittedName>
        <fullName evidence="2">Uncharacterized protein</fullName>
    </submittedName>
</protein>
<dbReference type="GeneID" id="77727294"/>
<organism evidence="2 3">
    <name type="scientific">Dioszegia hungarica</name>
    <dbReference type="NCBI Taxonomy" id="4972"/>
    <lineage>
        <taxon>Eukaryota</taxon>
        <taxon>Fungi</taxon>
        <taxon>Dikarya</taxon>
        <taxon>Basidiomycota</taxon>
        <taxon>Agaricomycotina</taxon>
        <taxon>Tremellomycetes</taxon>
        <taxon>Tremellales</taxon>
        <taxon>Bulleribasidiaceae</taxon>
        <taxon>Dioszegia</taxon>
    </lineage>
</organism>
<dbReference type="RefSeq" id="XP_052942649.1">
    <property type="nucleotide sequence ID" value="XM_053088089.1"/>
</dbReference>
<dbReference type="Proteomes" id="UP001164286">
    <property type="component" value="Unassembled WGS sequence"/>
</dbReference>
<dbReference type="AlphaFoldDB" id="A0AA38H2U3"/>
<name>A0AA38H2U3_9TREE</name>
<reference evidence="2" key="1">
    <citation type="journal article" date="2022" name="G3 (Bethesda)">
        <title>High quality genome of the basidiomycete yeast Dioszegia hungarica PDD-24b-2 isolated from cloud water.</title>
        <authorList>
            <person name="Jarrige D."/>
            <person name="Haridas S."/>
            <person name="Bleykasten-Grosshans C."/>
            <person name="Joly M."/>
            <person name="Nadalig T."/>
            <person name="Sancelme M."/>
            <person name="Vuilleumier S."/>
            <person name="Grigoriev I.V."/>
            <person name="Amato P."/>
            <person name="Bringel F."/>
        </authorList>
    </citation>
    <scope>NUCLEOTIDE SEQUENCE</scope>
    <source>
        <strain evidence="2">PDD-24b-2</strain>
    </source>
</reference>